<keyword evidence="2" id="KW-0472">Membrane</keyword>
<accession>A0A7D5L3J8</accession>
<feature type="domain" description="Cohesin" evidence="3">
    <location>
        <begin position="60"/>
        <end position="169"/>
    </location>
</feature>
<evidence type="ECO:0000256" key="1">
    <source>
        <dbReference type="SAM" id="MobiDB-lite"/>
    </source>
</evidence>
<dbReference type="EMBL" id="CP058601">
    <property type="protein sequence ID" value="QLG50405.1"/>
    <property type="molecule type" value="Genomic_DNA"/>
</dbReference>
<evidence type="ECO:0000259" key="3">
    <source>
        <dbReference type="Pfam" id="PF00963"/>
    </source>
</evidence>
<dbReference type="InterPro" id="IPR008965">
    <property type="entry name" value="CBM2/CBM3_carb-bd_dom_sf"/>
</dbReference>
<dbReference type="GO" id="GO:0000272">
    <property type="term" value="P:polysaccharide catabolic process"/>
    <property type="evidence" value="ECO:0007669"/>
    <property type="project" value="InterPro"/>
</dbReference>
<dbReference type="GeneID" id="56035006"/>
<feature type="transmembrane region" description="Helical" evidence="2">
    <location>
        <begin position="21"/>
        <end position="46"/>
    </location>
</feature>
<feature type="compositionally biased region" description="Acidic residues" evidence="1">
    <location>
        <begin position="224"/>
        <end position="233"/>
    </location>
</feature>
<dbReference type="GO" id="GO:0030246">
    <property type="term" value="F:carbohydrate binding"/>
    <property type="evidence" value="ECO:0007669"/>
    <property type="project" value="InterPro"/>
</dbReference>
<evidence type="ECO:0000313" key="5">
    <source>
        <dbReference type="Proteomes" id="UP000509241"/>
    </source>
</evidence>
<keyword evidence="2" id="KW-0812">Transmembrane</keyword>
<reference evidence="4 5" key="1">
    <citation type="submission" date="2020-07" db="EMBL/GenBank/DDBJ databases">
        <authorList>
            <person name="Cui H."/>
        </authorList>
    </citation>
    <scope>NUCLEOTIDE SEQUENCE [LARGE SCALE GENOMIC DNA]</scope>
    <source>
        <strain evidence="4 5">YPL8</strain>
    </source>
</reference>
<gene>
    <name evidence="4" type="ORF">HYG82_16905</name>
</gene>
<dbReference type="Gene3D" id="2.60.40.680">
    <property type="match status" value="1"/>
</dbReference>
<dbReference type="RefSeq" id="WP_179262874.1">
    <property type="nucleotide sequence ID" value="NZ_CP058601.1"/>
</dbReference>
<dbReference type="InterPro" id="IPR002102">
    <property type="entry name" value="Cohesin_dom"/>
</dbReference>
<organism evidence="4 5">
    <name type="scientific">Natrinema halophilum</name>
    <dbReference type="NCBI Taxonomy" id="1699371"/>
    <lineage>
        <taxon>Archaea</taxon>
        <taxon>Methanobacteriati</taxon>
        <taxon>Methanobacteriota</taxon>
        <taxon>Stenosarchaea group</taxon>
        <taxon>Halobacteria</taxon>
        <taxon>Halobacteriales</taxon>
        <taxon>Natrialbaceae</taxon>
        <taxon>Natrinema</taxon>
    </lineage>
</organism>
<keyword evidence="2" id="KW-1133">Transmembrane helix</keyword>
<protein>
    <submittedName>
        <fullName evidence="4">Cellulosome anchor protein</fullName>
    </submittedName>
</protein>
<sequence length="268" mass="28293">MRPDRDDRSYRYECRSNGRRTVAIVTGMTVLLTLSIAGTAGTVAAIDQVAILSPDRTQLEAGPGETIEIDVTLQSRGGHGSEGITSVRLVAQYNPEYIEITDIEHGSWLEGDGTEVRTGEAIAHEQGTAILDRRRVPPAGGTTGNGTFATLTVRVAADAPAGATTISFGESDVDLTGDWPIAVVDESATVSIDGGDEPLETFDHADPDELDLGLESRGSSPETDSSESDETSETDGSLPVSGFTSPVALTAVAIAAVRLWLGRHYHRE</sequence>
<dbReference type="Pfam" id="PF00963">
    <property type="entry name" value="Cohesin"/>
    <property type="match status" value="1"/>
</dbReference>
<keyword evidence="5" id="KW-1185">Reference proteome</keyword>
<evidence type="ECO:0000256" key="2">
    <source>
        <dbReference type="SAM" id="Phobius"/>
    </source>
</evidence>
<dbReference type="Proteomes" id="UP000509241">
    <property type="component" value="Chromosome"/>
</dbReference>
<proteinExistence type="predicted"/>
<evidence type="ECO:0000313" key="4">
    <source>
        <dbReference type="EMBL" id="QLG50405.1"/>
    </source>
</evidence>
<dbReference type="AlphaFoldDB" id="A0A7D5L3J8"/>
<dbReference type="KEGG" id="haly:HYG82_16905"/>
<dbReference type="OrthoDB" id="157640at2157"/>
<name>A0A7D5L3J8_9EURY</name>
<dbReference type="SUPFAM" id="SSF49384">
    <property type="entry name" value="Carbohydrate-binding domain"/>
    <property type="match status" value="1"/>
</dbReference>
<feature type="region of interest" description="Disordered" evidence="1">
    <location>
        <begin position="191"/>
        <end position="242"/>
    </location>
</feature>